<evidence type="ECO:0000313" key="2">
    <source>
        <dbReference type="Proteomes" id="UP000027432"/>
    </source>
</evidence>
<protein>
    <recommendedName>
        <fullName evidence="3">Flagellar FliJ protein</fullName>
    </recommendedName>
</protein>
<evidence type="ECO:0000313" key="1">
    <source>
        <dbReference type="EMBL" id="KEO54551.1"/>
    </source>
</evidence>
<proteinExistence type="predicted"/>
<evidence type="ECO:0008006" key="3">
    <source>
        <dbReference type="Google" id="ProtNLM"/>
    </source>
</evidence>
<dbReference type="STRING" id="1353537.TP2_06365"/>
<comment type="caution">
    <text evidence="1">The sequence shown here is derived from an EMBL/GenBank/DDBJ whole genome shotgun (WGS) entry which is preliminary data.</text>
</comment>
<reference evidence="1 2" key="1">
    <citation type="submission" date="2013-07" db="EMBL/GenBank/DDBJ databases">
        <title>Thioclava pacifica DSM 10166 Genome Sequencing.</title>
        <authorList>
            <person name="Lai Q."/>
            <person name="Shao Z."/>
        </authorList>
    </citation>
    <scope>NUCLEOTIDE SEQUENCE [LARGE SCALE GENOMIC DNA]</scope>
    <source>
        <strain evidence="1 2">DSM 10166</strain>
    </source>
</reference>
<dbReference type="eggNOG" id="ENOG5032KG9">
    <property type="taxonomic scope" value="Bacteria"/>
</dbReference>
<accession>A0A074JAC6</accession>
<gene>
    <name evidence="1" type="ORF">TP2_06365</name>
</gene>
<dbReference type="AlphaFoldDB" id="A0A074JAC6"/>
<dbReference type="EMBL" id="AUND01000012">
    <property type="protein sequence ID" value="KEO54551.1"/>
    <property type="molecule type" value="Genomic_DNA"/>
</dbReference>
<sequence length="113" mass="12173">MSAKAKRLAGLARLAHLQCEAELAALAALTTREREMGARLEALKAQGRDTHAHLATDPQAGLRALAYLRFLAVEEARVSQARQSLQPKIAAQKATTAQAVGRHDVLQKLAKGR</sequence>
<keyword evidence="2" id="KW-1185">Reference proteome</keyword>
<organism evidence="1 2">
    <name type="scientific">Thioclava pacifica DSM 10166</name>
    <dbReference type="NCBI Taxonomy" id="1353537"/>
    <lineage>
        <taxon>Bacteria</taxon>
        <taxon>Pseudomonadati</taxon>
        <taxon>Pseudomonadota</taxon>
        <taxon>Alphaproteobacteria</taxon>
        <taxon>Rhodobacterales</taxon>
        <taxon>Paracoccaceae</taxon>
        <taxon>Thioclava</taxon>
    </lineage>
</organism>
<name>A0A074JAC6_9RHOB</name>
<dbReference type="Proteomes" id="UP000027432">
    <property type="component" value="Unassembled WGS sequence"/>
</dbReference>